<dbReference type="InterPro" id="IPR050550">
    <property type="entry name" value="SEC23_SEC24_subfamily"/>
</dbReference>
<dbReference type="PANTHER" id="PTHR13803:SF36">
    <property type="entry name" value="TYPE A VON WILLEBRAND FACTOR DOMAIN-CONTAINING PROTEIN"/>
    <property type="match status" value="1"/>
</dbReference>
<dbReference type="GO" id="GO:0070971">
    <property type="term" value="C:endoplasmic reticulum exit site"/>
    <property type="evidence" value="ECO:0007669"/>
    <property type="project" value="TreeGrafter"/>
</dbReference>
<gene>
    <name evidence="2" type="ORF">LOD99_3035</name>
</gene>
<dbReference type="GO" id="GO:0030127">
    <property type="term" value="C:COPII vesicle coat"/>
    <property type="evidence" value="ECO:0007669"/>
    <property type="project" value="InterPro"/>
</dbReference>
<feature type="region of interest" description="Disordered" evidence="1">
    <location>
        <begin position="22"/>
        <end position="82"/>
    </location>
</feature>
<evidence type="ECO:0000313" key="3">
    <source>
        <dbReference type="Proteomes" id="UP001165289"/>
    </source>
</evidence>
<dbReference type="InterPro" id="IPR036174">
    <property type="entry name" value="Znf_Sec23_Sec24_sf"/>
</dbReference>
<dbReference type="Gene3D" id="3.40.50.410">
    <property type="entry name" value="von Willebrand factor, type A domain"/>
    <property type="match status" value="1"/>
</dbReference>
<dbReference type="Proteomes" id="UP001165289">
    <property type="component" value="Unassembled WGS sequence"/>
</dbReference>
<dbReference type="SUPFAM" id="SSF53300">
    <property type="entry name" value="vWA-like"/>
    <property type="match status" value="1"/>
</dbReference>
<reference evidence="2 3" key="1">
    <citation type="journal article" date="2023" name="BMC Biol.">
        <title>The compact genome of the sponge Oopsacas minuta (Hexactinellida) is lacking key metazoan core genes.</title>
        <authorList>
            <person name="Santini S."/>
            <person name="Schenkelaars Q."/>
            <person name="Jourda C."/>
            <person name="Duchesne M."/>
            <person name="Belahbib H."/>
            <person name="Rocher C."/>
            <person name="Selva M."/>
            <person name="Riesgo A."/>
            <person name="Vervoort M."/>
            <person name="Leys S.P."/>
            <person name="Kodjabachian L."/>
            <person name="Le Bivic A."/>
            <person name="Borchiellini C."/>
            <person name="Claverie J.M."/>
            <person name="Renard E."/>
        </authorList>
    </citation>
    <scope>NUCLEOTIDE SEQUENCE [LARGE SCALE GENOMIC DNA]</scope>
    <source>
        <strain evidence="2">SPO-2</strain>
    </source>
</reference>
<sequence length="341" mass="37882">MDFGSQHVYDYACSDDEVIAEDDFSNPLYASDDEDDYDLPAPPPPPPPVSLAETDYLANIAAPPTGRSVSPPAERRRSSRSSRFAALNQATDSGNLAELQTPQTQPALIIPSFIPQRRKKHVTWDIEERALSAVPPSTSKIHKIRKADTNVLSINFRTLKEPSDVFTGEAELCTNCRSVFSHLSVLTCSGEDSDKIWRCEYCGHENIVDLMPEEIPKDNDVTYMLLPPTTSDNTKTSGNQSLLIFCIDISGSMAATTEIPGSYQLKEDPSLEELLKEIGLTRQEYQVQVTHMRPAVTYLSRLKSLQSAVQSQLDQLTTTDPDKRVAIITFNNEVIFSNIIL</sequence>
<organism evidence="2 3">
    <name type="scientific">Oopsacas minuta</name>
    <dbReference type="NCBI Taxonomy" id="111878"/>
    <lineage>
        <taxon>Eukaryota</taxon>
        <taxon>Metazoa</taxon>
        <taxon>Porifera</taxon>
        <taxon>Hexactinellida</taxon>
        <taxon>Hexasterophora</taxon>
        <taxon>Lyssacinosida</taxon>
        <taxon>Leucopsacidae</taxon>
        <taxon>Oopsacas</taxon>
    </lineage>
</organism>
<keyword evidence="3" id="KW-1185">Reference proteome</keyword>
<comment type="caution">
    <text evidence="2">The sequence shown here is derived from an EMBL/GenBank/DDBJ whole genome shotgun (WGS) entry which is preliminary data.</text>
</comment>
<feature type="compositionally biased region" description="Pro residues" evidence="1">
    <location>
        <begin position="40"/>
        <end position="49"/>
    </location>
</feature>
<dbReference type="SUPFAM" id="SSF82919">
    <property type="entry name" value="Zn-finger domain of Sec23/24"/>
    <property type="match status" value="1"/>
</dbReference>
<name>A0AAV7K1P6_9METZ</name>
<accession>A0AAV7K1P6</accession>
<evidence type="ECO:0000313" key="2">
    <source>
        <dbReference type="EMBL" id="KAI6654191.1"/>
    </source>
</evidence>
<dbReference type="InterPro" id="IPR036465">
    <property type="entry name" value="vWFA_dom_sf"/>
</dbReference>
<dbReference type="GO" id="GO:0000149">
    <property type="term" value="F:SNARE binding"/>
    <property type="evidence" value="ECO:0007669"/>
    <property type="project" value="TreeGrafter"/>
</dbReference>
<dbReference type="GO" id="GO:0008270">
    <property type="term" value="F:zinc ion binding"/>
    <property type="evidence" value="ECO:0007669"/>
    <property type="project" value="InterPro"/>
</dbReference>
<protein>
    <submittedName>
        <fullName evidence="2">Circularly permutated Ras protein 1-like</fullName>
    </submittedName>
</protein>
<dbReference type="PANTHER" id="PTHR13803">
    <property type="entry name" value="SEC24-RELATED PROTEIN"/>
    <property type="match status" value="1"/>
</dbReference>
<dbReference type="AlphaFoldDB" id="A0AAV7K1P6"/>
<dbReference type="GO" id="GO:0090110">
    <property type="term" value="P:COPII-coated vesicle cargo loading"/>
    <property type="evidence" value="ECO:0007669"/>
    <property type="project" value="TreeGrafter"/>
</dbReference>
<dbReference type="EMBL" id="JAKMXF010000233">
    <property type="protein sequence ID" value="KAI6654191.1"/>
    <property type="molecule type" value="Genomic_DNA"/>
</dbReference>
<proteinExistence type="predicted"/>
<dbReference type="GO" id="GO:0006886">
    <property type="term" value="P:intracellular protein transport"/>
    <property type="evidence" value="ECO:0007669"/>
    <property type="project" value="InterPro"/>
</dbReference>
<evidence type="ECO:0000256" key="1">
    <source>
        <dbReference type="SAM" id="MobiDB-lite"/>
    </source>
</evidence>